<accession>A0A645FGX3</accession>
<dbReference type="AlphaFoldDB" id="A0A645FGX3"/>
<evidence type="ECO:0008006" key="2">
    <source>
        <dbReference type="Google" id="ProtNLM"/>
    </source>
</evidence>
<proteinExistence type="predicted"/>
<sequence>MPILGENLNVVESGALDGLTKEDIAKMAPQKGDYVLVTRMKDGTSVTVAERYITPRVEEKIRAHFQHNIPVVLLLCTGEFPSFGKEGLLIRPQRILYNVVQAVAENRKLGVITPSEDQIAQSKKRWETVSGRVSVVAASPYADSLQLDNAIEKLQEYNPDIAIMDCMGYTIKMQQKVRDSLGKPVFLARSVVARVIKDMFG</sequence>
<organism evidence="1">
    <name type="scientific">bioreactor metagenome</name>
    <dbReference type="NCBI Taxonomy" id="1076179"/>
    <lineage>
        <taxon>unclassified sequences</taxon>
        <taxon>metagenomes</taxon>
        <taxon>ecological metagenomes</taxon>
    </lineage>
</organism>
<name>A0A645FGX3_9ZZZZ</name>
<reference evidence="1" key="1">
    <citation type="submission" date="2019-08" db="EMBL/GenBank/DDBJ databases">
        <authorList>
            <person name="Kucharzyk K."/>
            <person name="Murdoch R.W."/>
            <person name="Higgins S."/>
            <person name="Loffler F."/>
        </authorList>
    </citation>
    <scope>NUCLEOTIDE SEQUENCE</scope>
</reference>
<dbReference type="InterPro" id="IPR010843">
    <property type="entry name" value="Uncharacterised_AroM"/>
</dbReference>
<protein>
    <recommendedName>
        <fullName evidence="2">AroM protein</fullName>
    </recommendedName>
</protein>
<gene>
    <name evidence="1" type="ORF">SDC9_160541</name>
</gene>
<evidence type="ECO:0000313" key="1">
    <source>
        <dbReference type="EMBL" id="MPN13220.1"/>
    </source>
</evidence>
<dbReference type="EMBL" id="VSSQ01059706">
    <property type="protein sequence ID" value="MPN13220.1"/>
    <property type="molecule type" value="Genomic_DNA"/>
</dbReference>
<comment type="caution">
    <text evidence="1">The sequence shown here is derived from an EMBL/GenBank/DDBJ whole genome shotgun (WGS) entry which is preliminary data.</text>
</comment>
<dbReference type="Pfam" id="PF07302">
    <property type="entry name" value="AroM"/>
    <property type="match status" value="1"/>
</dbReference>